<keyword evidence="5" id="KW-1185">Reference proteome</keyword>
<dbReference type="EMBL" id="BAABFO010000003">
    <property type="protein sequence ID" value="GAA4326176.1"/>
    <property type="molecule type" value="Genomic_DNA"/>
</dbReference>
<dbReference type="Gene3D" id="3.40.50.970">
    <property type="match status" value="1"/>
</dbReference>
<feature type="domain" description="Thiamine pyrophosphate enzyme TPP-binding" evidence="3">
    <location>
        <begin position="44"/>
        <end position="158"/>
    </location>
</feature>
<proteinExistence type="predicted"/>
<reference evidence="5" key="1">
    <citation type="journal article" date="2019" name="Int. J. Syst. Evol. Microbiol.">
        <title>The Global Catalogue of Microorganisms (GCM) 10K type strain sequencing project: providing services to taxonomists for standard genome sequencing and annotation.</title>
        <authorList>
            <consortium name="The Broad Institute Genomics Platform"/>
            <consortium name="The Broad Institute Genome Sequencing Center for Infectious Disease"/>
            <person name="Wu L."/>
            <person name="Ma J."/>
        </authorList>
    </citation>
    <scope>NUCLEOTIDE SEQUENCE [LARGE SCALE GENOMIC DNA]</scope>
    <source>
        <strain evidence="5">JCM 17666</strain>
    </source>
</reference>
<name>A0ABP8GKV7_9BURK</name>
<evidence type="ECO:0000256" key="1">
    <source>
        <dbReference type="ARBA" id="ARBA00022793"/>
    </source>
</evidence>
<keyword evidence="1" id="KW-0210">Decarboxylase</keyword>
<protein>
    <submittedName>
        <fullName evidence="4">Thiamine pyrophosphate-dependent enzyme</fullName>
    </submittedName>
</protein>
<evidence type="ECO:0000259" key="3">
    <source>
        <dbReference type="Pfam" id="PF02775"/>
    </source>
</evidence>
<dbReference type="RefSeq" id="WP_345246822.1">
    <property type="nucleotide sequence ID" value="NZ_BAABFO010000003.1"/>
</dbReference>
<dbReference type="Pfam" id="PF02775">
    <property type="entry name" value="TPP_enzyme_C"/>
    <property type="match status" value="1"/>
</dbReference>
<dbReference type="PANTHER" id="PTHR42818">
    <property type="entry name" value="SULFOPYRUVATE DECARBOXYLASE SUBUNIT ALPHA"/>
    <property type="match status" value="1"/>
</dbReference>
<evidence type="ECO:0000313" key="4">
    <source>
        <dbReference type="EMBL" id="GAA4326176.1"/>
    </source>
</evidence>
<dbReference type="SUPFAM" id="SSF52518">
    <property type="entry name" value="Thiamin diphosphate-binding fold (THDP-binding)"/>
    <property type="match status" value="1"/>
</dbReference>
<comment type="caution">
    <text evidence="4">The sequence shown here is derived from an EMBL/GenBank/DDBJ whole genome shotgun (WGS) entry which is preliminary data.</text>
</comment>
<accession>A0ABP8GKV7</accession>
<organism evidence="4 5">
    <name type="scientific">Pigmentiphaga soli</name>
    <dbReference type="NCBI Taxonomy" id="1007095"/>
    <lineage>
        <taxon>Bacteria</taxon>
        <taxon>Pseudomonadati</taxon>
        <taxon>Pseudomonadota</taxon>
        <taxon>Betaproteobacteria</taxon>
        <taxon>Burkholderiales</taxon>
        <taxon>Alcaligenaceae</taxon>
        <taxon>Pigmentiphaga</taxon>
    </lineage>
</organism>
<dbReference type="InterPro" id="IPR029061">
    <property type="entry name" value="THDP-binding"/>
</dbReference>
<dbReference type="Proteomes" id="UP001501671">
    <property type="component" value="Unassembled WGS sequence"/>
</dbReference>
<dbReference type="InterPro" id="IPR011766">
    <property type="entry name" value="TPP_enzyme_TPP-bd"/>
</dbReference>
<sequence>MEKILHRREVASVLLAGRGDALVVAGLGSPIWDVTSVEDSHANFPVWGAMGGAACIGLGLALAQPDRSVLVVTGDGEMLMGLGSLATIAVTRPPNLSVVVMDNGRYGETGMQRAHTGLGVDLAGMAREAGFAQAMTVRTEAELRGLADRVYAQRGPLFAAIKIDEEKLPPFVSPRDGAHLKNRFRIALLGVERAME</sequence>
<dbReference type="InterPro" id="IPR051818">
    <property type="entry name" value="TPP_dependent_decarboxylase"/>
</dbReference>
<gene>
    <name evidence="4" type="ORF">GCM10023144_09310</name>
</gene>
<evidence type="ECO:0000313" key="5">
    <source>
        <dbReference type="Proteomes" id="UP001501671"/>
    </source>
</evidence>
<dbReference type="PANTHER" id="PTHR42818:SF1">
    <property type="entry name" value="SULFOPYRUVATE DECARBOXYLASE"/>
    <property type="match status" value="1"/>
</dbReference>
<keyword evidence="2" id="KW-0456">Lyase</keyword>
<evidence type="ECO:0000256" key="2">
    <source>
        <dbReference type="ARBA" id="ARBA00023239"/>
    </source>
</evidence>